<dbReference type="InterPro" id="IPR017937">
    <property type="entry name" value="Thioredoxin_CS"/>
</dbReference>
<dbReference type="AlphaFoldDB" id="A0A4V3P550"/>
<organism evidence="3 4">
    <name type="scientific">Flavivirga rizhaonensis</name>
    <dbReference type="NCBI Taxonomy" id="2559571"/>
    <lineage>
        <taxon>Bacteria</taxon>
        <taxon>Pseudomonadati</taxon>
        <taxon>Bacteroidota</taxon>
        <taxon>Flavobacteriia</taxon>
        <taxon>Flavobacteriales</taxon>
        <taxon>Flavobacteriaceae</taxon>
        <taxon>Flavivirga</taxon>
    </lineage>
</organism>
<protein>
    <submittedName>
        <fullName evidence="3">Thioredoxin family protein</fullName>
    </submittedName>
</protein>
<reference evidence="3 4" key="1">
    <citation type="submission" date="2019-04" db="EMBL/GenBank/DDBJ databases">
        <authorList>
            <person name="Liu A."/>
        </authorList>
    </citation>
    <scope>NUCLEOTIDE SEQUENCE [LARGE SCALE GENOMIC DNA]</scope>
    <source>
        <strain evidence="3 4">RZ03</strain>
    </source>
</reference>
<dbReference type="SUPFAM" id="SSF52833">
    <property type="entry name" value="Thioredoxin-like"/>
    <property type="match status" value="1"/>
</dbReference>
<proteinExistence type="predicted"/>
<name>A0A4V3P550_9FLAO</name>
<comment type="caution">
    <text evidence="3">The sequence shown here is derived from an EMBL/GenBank/DDBJ whole genome shotgun (WGS) entry which is preliminary data.</text>
</comment>
<dbReference type="EMBL" id="SRSO01000004">
    <property type="protein sequence ID" value="TGV03984.1"/>
    <property type="molecule type" value="Genomic_DNA"/>
</dbReference>
<feature type="signal peptide" evidence="2">
    <location>
        <begin position="1"/>
        <end position="22"/>
    </location>
</feature>
<accession>A0A4V3P550</accession>
<evidence type="ECO:0000256" key="2">
    <source>
        <dbReference type="SAM" id="SignalP"/>
    </source>
</evidence>
<dbReference type="OrthoDB" id="120730at2"/>
<evidence type="ECO:0000313" key="3">
    <source>
        <dbReference type="EMBL" id="TGV03984.1"/>
    </source>
</evidence>
<feature type="chain" id="PRO_5020984817" evidence="2">
    <location>
        <begin position="23"/>
        <end position="174"/>
    </location>
</feature>
<dbReference type="PROSITE" id="PS00194">
    <property type="entry name" value="THIOREDOXIN_1"/>
    <property type="match status" value="1"/>
</dbReference>
<dbReference type="Pfam" id="PF13899">
    <property type="entry name" value="Thioredoxin_7"/>
    <property type="match status" value="1"/>
</dbReference>
<keyword evidence="2" id="KW-0732">Signal</keyword>
<dbReference type="InterPro" id="IPR036249">
    <property type="entry name" value="Thioredoxin-like_sf"/>
</dbReference>
<evidence type="ECO:0000256" key="1">
    <source>
        <dbReference type="ARBA" id="ARBA00023284"/>
    </source>
</evidence>
<sequence length="174" mass="19729">MKLKSILLCIAIFFISHNDTFAQESAEKILKSASLHAKDGNKNVFVIFHASWCGWCKKMDEKMNDSRCKDLFDKNYVIEHLVVKESKKNKHLENVGAEDILKQYKGDKSGIPFWLIFNNKGELLVDSFDANGQNLGCPASKEEVPVFVKKLKETSSLTSDELAVISEVFLIKKQ</sequence>
<evidence type="ECO:0000313" key="4">
    <source>
        <dbReference type="Proteomes" id="UP000307602"/>
    </source>
</evidence>
<dbReference type="Proteomes" id="UP000307602">
    <property type="component" value="Unassembled WGS sequence"/>
</dbReference>
<gene>
    <name evidence="3" type="ORF">EM932_04100</name>
</gene>
<dbReference type="RefSeq" id="WP_135875778.1">
    <property type="nucleotide sequence ID" value="NZ_SRSO01000004.1"/>
</dbReference>
<dbReference type="Gene3D" id="3.40.30.10">
    <property type="entry name" value="Glutaredoxin"/>
    <property type="match status" value="1"/>
</dbReference>
<keyword evidence="4" id="KW-1185">Reference proteome</keyword>
<keyword evidence="1" id="KW-0676">Redox-active center</keyword>